<dbReference type="EMBL" id="DYUZ01000023">
    <property type="protein sequence ID" value="HJG37384.1"/>
    <property type="molecule type" value="Genomic_DNA"/>
</dbReference>
<keyword evidence="1" id="KW-0812">Transmembrane</keyword>
<dbReference type="AlphaFoldDB" id="A0A921LTG8"/>
<name>A0A921LTG8_9ACTN</name>
<comment type="caution">
    <text evidence="2">The sequence shown here is derived from an EMBL/GenBank/DDBJ whole genome shotgun (WGS) entry which is preliminary data.</text>
</comment>
<organism evidence="2 3">
    <name type="scientific">Enorma phocaeensis</name>
    <dbReference type="NCBI Taxonomy" id="1871019"/>
    <lineage>
        <taxon>Bacteria</taxon>
        <taxon>Bacillati</taxon>
        <taxon>Actinomycetota</taxon>
        <taxon>Coriobacteriia</taxon>
        <taxon>Coriobacteriales</taxon>
        <taxon>Coriobacteriaceae</taxon>
        <taxon>Enorma</taxon>
    </lineage>
</organism>
<proteinExistence type="predicted"/>
<reference evidence="2" key="2">
    <citation type="submission" date="2021-09" db="EMBL/GenBank/DDBJ databases">
        <authorList>
            <person name="Gilroy R."/>
        </authorList>
    </citation>
    <scope>NUCLEOTIDE SEQUENCE</scope>
    <source>
        <strain evidence="2">ChiHjej13B12-9602</strain>
    </source>
</reference>
<protein>
    <submittedName>
        <fullName evidence="2">Uncharacterized protein</fullName>
    </submittedName>
</protein>
<sequence length="88" mass="9884">MKSSLSNAIVSACVLGIGITVGSYIGYQLLNNPEKREQIIRSFQDIFDTSKRKVMAMSEDIAIKTAQMTNNPKVNQDWVAQQWENVGY</sequence>
<keyword evidence="1" id="KW-0472">Membrane</keyword>
<evidence type="ECO:0000313" key="3">
    <source>
        <dbReference type="Proteomes" id="UP000753256"/>
    </source>
</evidence>
<gene>
    <name evidence="2" type="ORF">K8V70_05925</name>
</gene>
<evidence type="ECO:0000313" key="2">
    <source>
        <dbReference type="EMBL" id="HJG37384.1"/>
    </source>
</evidence>
<feature type="transmembrane region" description="Helical" evidence="1">
    <location>
        <begin position="6"/>
        <end position="27"/>
    </location>
</feature>
<reference evidence="2" key="1">
    <citation type="journal article" date="2021" name="PeerJ">
        <title>Extensive microbial diversity within the chicken gut microbiome revealed by metagenomics and culture.</title>
        <authorList>
            <person name="Gilroy R."/>
            <person name="Ravi A."/>
            <person name="Getino M."/>
            <person name="Pursley I."/>
            <person name="Horton D.L."/>
            <person name="Alikhan N.F."/>
            <person name="Baker D."/>
            <person name="Gharbi K."/>
            <person name="Hall N."/>
            <person name="Watson M."/>
            <person name="Adriaenssens E.M."/>
            <person name="Foster-Nyarko E."/>
            <person name="Jarju S."/>
            <person name="Secka A."/>
            <person name="Antonio M."/>
            <person name="Oren A."/>
            <person name="Chaudhuri R.R."/>
            <person name="La Ragione R."/>
            <person name="Hildebrand F."/>
            <person name="Pallen M.J."/>
        </authorList>
    </citation>
    <scope>NUCLEOTIDE SEQUENCE</scope>
    <source>
        <strain evidence="2">ChiHjej13B12-9602</strain>
    </source>
</reference>
<accession>A0A921LTG8</accession>
<evidence type="ECO:0000256" key="1">
    <source>
        <dbReference type="SAM" id="Phobius"/>
    </source>
</evidence>
<keyword evidence="1" id="KW-1133">Transmembrane helix</keyword>
<dbReference type="Proteomes" id="UP000753256">
    <property type="component" value="Unassembled WGS sequence"/>
</dbReference>
<dbReference type="RefSeq" id="WP_273190157.1">
    <property type="nucleotide sequence ID" value="NZ_DYUZ01000023.1"/>
</dbReference>